<dbReference type="EMBL" id="FSRC01000002">
    <property type="protein sequence ID" value="SIO06201.1"/>
    <property type="molecule type" value="Genomic_DNA"/>
</dbReference>
<protein>
    <recommendedName>
        <fullName evidence="3">DUF4221 domain-containing protein</fullName>
    </recommendedName>
</protein>
<organism evidence="1 2">
    <name type="scientific">Algoriphagus halophilus</name>
    <dbReference type="NCBI Taxonomy" id="226505"/>
    <lineage>
        <taxon>Bacteria</taxon>
        <taxon>Pseudomonadati</taxon>
        <taxon>Bacteroidota</taxon>
        <taxon>Cytophagia</taxon>
        <taxon>Cytophagales</taxon>
        <taxon>Cyclobacteriaceae</taxon>
        <taxon>Algoriphagus</taxon>
    </lineage>
</organism>
<keyword evidence="2" id="KW-1185">Reference proteome</keyword>
<name>A0A1N6GFE1_9BACT</name>
<dbReference type="STRING" id="226505.SAMN05444394_3202"/>
<accession>A0A1N6GFE1</accession>
<gene>
    <name evidence="1" type="ORF">SAMN05444394_3202</name>
</gene>
<evidence type="ECO:0008006" key="3">
    <source>
        <dbReference type="Google" id="ProtNLM"/>
    </source>
</evidence>
<evidence type="ECO:0000313" key="2">
    <source>
        <dbReference type="Proteomes" id="UP000185221"/>
    </source>
</evidence>
<reference evidence="2" key="1">
    <citation type="submission" date="2016-11" db="EMBL/GenBank/DDBJ databases">
        <authorList>
            <person name="Varghese N."/>
            <person name="Submissions S."/>
        </authorList>
    </citation>
    <scope>NUCLEOTIDE SEQUENCE [LARGE SCALE GENOMIC DNA]</scope>
    <source>
        <strain evidence="2">DSM 15292</strain>
    </source>
</reference>
<evidence type="ECO:0000313" key="1">
    <source>
        <dbReference type="EMBL" id="SIO06201.1"/>
    </source>
</evidence>
<dbReference type="OrthoDB" id="833511at2"/>
<dbReference type="InterPro" id="IPR025316">
    <property type="entry name" value="DUF4221"/>
</dbReference>
<proteinExistence type="predicted"/>
<dbReference type="Pfam" id="PF13970">
    <property type="entry name" value="DUF4221"/>
    <property type="match status" value="1"/>
</dbReference>
<sequence length="382" mass="43894">MRKALYLLSLILLAACSEKGSSEKSNSGNILNNLTFTVDTVVVDPGEEIIDLSNHLRLADISEDRKKLFLFTESDNQLSVINLDQLTLQQKIPYEKEGPNGVGGFLWNLDLISDEKFYLMSFNTASIFDFKGIKLETINLEEEDILGIKDKTLQNNRLKVTKDLSWYYTVPGSDFDKEDQPVELAIINRESKEGRLFPLPALDKTQAYKVILSDGSMMQVYAEDFFLAEYFEKFYLTSSVTSEIYQIDPKNDSVVLHSYELIQTPKEKTDAPSRNEFSEREVWRDEITKIHSQITFGELLWDEQKDYFFRFGGVLIPSGVEGVPSKSTIYLMVFDKELDLLGETELEDLDELPEFPFFKDGQLWSYVNVEDELGFSVITFDF</sequence>
<dbReference type="Proteomes" id="UP000185221">
    <property type="component" value="Unassembled WGS sequence"/>
</dbReference>
<dbReference type="PROSITE" id="PS51257">
    <property type="entry name" value="PROKAR_LIPOPROTEIN"/>
    <property type="match status" value="1"/>
</dbReference>
<dbReference type="RefSeq" id="WP_074225955.1">
    <property type="nucleotide sequence ID" value="NZ_FSRC01000002.1"/>
</dbReference>
<dbReference type="AlphaFoldDB" id="A0A1N6GFE1"/>